<organism evidence="1 2">
    <name type="scientific">Legionella sainthelensi</name>
    <dbReference type="NCBI Taxonomy" id="28087"/>
    <lineage>
        <taxon>Bacteria</taxon>
        <taxon>Pseudomonadati</taxon>
        <taxon>Pseudomonadota</taxon>
        <taxon>Gammaproteobacteria</taxon>
        <taxon>Legionellales</taxon>
        <taxon>Legionellaceae</taxon>
        <taxon>Legionella</taxon>
    </lineage>
</organism>
<evidence type="ECO:0000313" key="1">
    <source>
        <dbReference type="EMBL" id="KTD54662.1"/>
    </source>
</evidence>
<reference evidence="1 2" key="1">
    <citation type="submission" date="2015-11" db="EMBL/GenBank/DDBJ databases">
        <title>Genomic analysis of 38 Legionella species identifies large and diverse effector repertoires.</title>
        <authorList>
            <person name="Burstein D."/>
            <person name="Amaro F."/>
            <person name="Zusman T."/>
            <person name="Lifshitz Z."/>
            <person name="Cohen O."/>
            <person name="Gilbert J.A."/>
            <person name="Pupko T."/>
            <person name="Shuman H.A."/>
            <person name="Segal G."/>
        </authorList>
    </citation>
    <scope>NUCLEOTIDE SEQUENCE [LARGE SCALE GENOMIC DNA]</scope>
    <source>
        <strain evidence="1 2">Mt.St.Helens-4</strain>
    </source>
</reference>
<gene>
    <name evidence="1" type="ORF">Lsai_3484</name>
</gene>
<name>A0A0W0YDI0_9GAMM</name>
<protein>
    <submittedName>
        <fullName evidence="1">Uncharacterized protein</fullName>
    </submittedName>
</protein>
<dbReference type="AlphaFoldDB" id="A0A0W0YDI0"/>
<accession>A0A0W0YDI0</accession>
<sequence>MFICDIYLLNMFLISIGYKCKDNFGAKKISRLGLRLNKIETYKDLYGFLPIVFYIDLQRKVTIPGIVCLEC</sequence>
<evidence type="ECO:0000313" key="2">
    <source>
        <dbReference type="Proteomes" id="UP000054621"/>
    </source>
</evidence>
<dbReference type="PATRIC" id="fig|28087.4.peg.3742"/>
<comment type="caution">
    <text evidence="1">The sequence shown here is derived from an EMBL/GenBank/DDBJ whole genome shotgun (WGS) entry which is preliminary data.</text>
</comment>
<dbReference type="Proteomes" id="UP000054621">
    <property type="component" value="Unassembled WGS sequence"/>
</dbReference>
<proteinExistence type="predicted"/>
<dbReference type="EMBL" id="LNYV01000037">
    <property type="protein sequence ID" value="KTD54662.1"/>
    <property type="molecule type" value="Genomic_DNA"/>
</dbReference>